<comment type="caution">
    <text evidence="1">The sequence shown here is derived from an EMBL/GenBank/DDBJ whole genome shotgun (WGS) entry which is preliminary data.</text>
</comment>
<evidence type="ECO:0000313" key="2">
    <source>
        <dbReference type="Proteomes" id="UP001056120"/>
    </source>
</evidence>
<reference evidence="1 2" key="2">
    <citation type="journal article" date="2022" name="Mol. Ecol. Resour.">
        <title>The genomes of chicory, endive, great burdock and yacon provide insights into Asteraceae paleo-polyploidization history and plant inulin production.</title>
        <authorList>
            <person name="Fan W."/>
            <person name="Wang S."/>
            <person name="Wang H."/>
            <person name="Wang A."/>
            <person name="Jiang F."/>
            <person name="Liu H."/>
            <person name="Zhao H."/>
            <person name="Xu D."/>
            <person name="Zhang Y."/>
        </authorList>
    </citation>
    <scope>NUCLEOTIDE SEQUENCE [LARGE SCALE GENOMIC DNA]</scope>
    <source>
        <strain evidence="2">cv. Yunnan</strain>
        <tissue evidence="1">Leaves</tissue>
    </source>
</reference>
<proteinExistence type="predicted"/>
<gene>
    <name evidence="1" type="ORF">L1987_48960</name>
</gene>
<reference evidence="2" key="1">
    <citation type="journal article" date="2022" name="Mol. Ecol. Resour.">
        <title>The genomes of chicory, endive, great burdock and yacon provide insights into Asteraceae palaeo-polyploidization history and plant inulin production.</title>
        <authorList>
            <person name="Fan W."/>
            <person name="Wang S."/>
            <person name="Wang H."/>
            <person name="Wang A."/>
            <person name="Jiang F."/>
            <person name="Liu H."/>
            <person name="Zhao H."/>
            <person name="Xu D."/>
            <person name="Zhang Y."/>
        </authorList>
    </citation>
    <scope>NUCLEOTIDE SEQUENCE [LARGE SCALE GENOMIC DNA]</scope>
    <source>
        <strain evidence="2">cv. Yunnan</strain>
    </source>
</reference>
<dbReference type="EMBL" id="CM042033">
    <property type="protein sequence ID" value="KAI3774405.1"/>
    <property type="molecule type" value="Genomic_DNA"/>
</dbReference>
<evidence type="ECO:0000313" key="1">
    <source>
        <dbReference type="EMBL" id="KAI3774405.1"/>
    </source>
</evidence>
<organism evidence="1 2">
    <name type="scientific">Smallanthus sonchifolius</name>
    <dbReference type="NCBI Taxonomy" id="185202"/>
    <lineage>
        <taxon>Eukaryota</taxon>
        <taxon>Viridiplantae</taxon>
        <taxon>Streptophyta</taxon>
        <taxon>Embryophyta</taxon>
        <taxon>Tracheophyta</taxon>
        <taxon>Spermatophyta</taxon>
        <taxon>Magnoliopsida</taxon>
        <taxon>eudicotyledons</taxon>
        <taxon>Gunneridae</taxon>
        <taxon>Pentapetalae</taxon>
        <taxon>asterids</taxon>
        <taxon>campanulids</taxon>
        <taxon>Asterales</taxon>
        <taxon>Asteraceae</taxon>
        <taxon>Asteroideae</taxon>
        <taxon>Heliantheae alliance</taxon>
        <taxon>Millerieae</taxon>
        <taxon>Smallanthus</taxon>
    </lineage>
</organism>
<sequence length="139" mass="15990">MQVPVVPLNPTSSTTPVLQHKNRRNSEKCFGLCYTQISSKKRVCLDLKSYYYRWRTTLIPSSKEAIDSPVDAIPRTEKDCFEKPAFLTVSSQLNVETYATALSGDIKAFYMRLNDYGKTVAAMDMLVPWVIFAFIFYFY</sequence>
<protein>
    <submittedName>
        <fullName evidence="1">Uncharacterized protein</fullName>
    </submittedName>
</protein>
<keyword evidence="2" id="KW-1185">Reference proteome</keyword>
<accession>A0ACB9FTE9</accession>
<dbReference type="Proteomes" id="UP001056120">
    <property type="component" value="Linkage Group LG16"/>
</dbReference>
<name>A0ACB9FTE9_9ASTR</name>